<evidence type="ECO:0000313" key="3">
    <source>
        <dbReference type="Proteomes" id="UP000182725"/>
    </source>
</evidence>
<protein>
    <submittedName>
        <fullName evidence="2">Uncharacterized protein</fullName>
    </submittedName>
</protein>
<keyword evidence="1" id="KW-0812">Transmembrane</keyword>
<dbReference type="RefSeq" id="WP_074712895.1">
    <property type="nucleotide sequence ID" value="NZ_FNTV01000001.1"/>
</dbReference>
<dbReference type="EMBL" id="FNTV01000001">
    <property type="protein sequence ID" value="SEF02393.1"/>
    <property type="molecule type" value="Genomic_DNA"/>
</dbReference>
<feature type="transmembrane region" description="Helical" evidence="1">
    <location>
        <begin position="20"/>
        <end position="39"/>
    </location>
</feature>
<feature type="transmembrane region" description="Helical" evidence="1">
    <location>
        <begin position="93"/>
        <end position="114"/>
    </location>
</feature>
<name>A0A1H5NLB9_9MICC</name>
<feature type="transmembrane region" description="Helical" evidence="1">
    <location>
        <begin position="51"/>
        <end position="69"/>
    </location>
</feature>
<evidence type="ECO:0000313" key="2">
    <source>
        <dbReference type="EMBL" id="SEF02393.1"/>
    </source>
</evidence>
<evidence type="ECO:0000256" key="1">
    <source>
        <dbReference type="SAM" id="Phobius"/>
    </source>
</evidence>
<gene>
    <name evidence="2" type="ORF">SAMN04489740_3818</name>
</gene>
<dbReference type="AlphaFoldDB" id="A0A1H5NLB9"/>
<organism evidence="2 3">
    <name type="scientific">Arthrobacter alpinus</name>
    <dbReference type="NCBI Taxonomy" id="656366"/>
    <lineage>
        <taxon>Bacteria</taxon>
        <taxon>Bacillati</taxon>
        <taxon>Actinomycetota</taxon>
        <taxon>Actinomycetes</taxon>
        <taxon>Micrococcales</taxon>
        <taxon>Micrococcaceae</taxon>
        <taxon>Arthrobacter</taxon>
    </lineage>
</organism>
<accession>A0A1H5NLB9</accession>
<proteinExistence type="predicted"/>
<keyword evidence="1" id="KW-1133">Transmembrane helix</keyword>
<reference evidence="2 3" key="1">
    <citation type="submission" date="2016-10" db="EMBL/GenBank/DDBJ databases">
        <authorList>
            <person name="de Groot N.N."/>
        </authorList>
    </citation>
    <scope>NUCLEOTIDE SEQUENCE [LARGE SCALE GENOMIC DNA]</scope>
    <source>
        <strain evidence="2 3">DSM 22274</strain>
    </source>
</reference>
<feature type="transmembrane region" description="Helical" evidence="1">
    <location>
        <begin position="126"/>
        <end position="143"/>
    </location>
</feature>
<keyword evidence="1" id="KW-0472">Membrane</keyword>
<dbReference type="Proteomes" id="UP000182725">
    <property type="component" value="Unassembled WGS sequence"/>
</dbReference>
<sequence>MPPPSHRFASALNATPRGRAAALMLATGAVVLVFAVMALVNPTLGGQPRGLAAGIGALVFAAVLLLLWMRTRTLPAVQPPGESTEPSLVKKKAAILATIAVVLWLMAGLFWYFSALGINLRYGMDPVVLAVPLTIYPLLILGARKLANTARPKVEGQ</sequence>